<proteinExistence type="predicted"/>
<gene>
    <name evidence="1" type="ORF">Bfra_009775</name>
</gene>
<dbReference type="GeneID" id="59263805"/>
<comment type="caution">
    <text evidence="1">The sequence shown here is derived from an EMBL/GenBank/DDBJ whole genome shotgun (WGS) entry which is preliminary data.</text>
</comment>
<evidence type="ECO:0000313" key="1">
    <source>
        <dbReference type="EMBL" id="KAF5870389.1"/>
    </source>
</evidence>
<reference evidence="1 2" key="1">
    <citation type="journal article" date="2020" name="Phytopathology">
        <title>A high-quality genome resource of Botrytis fragariae, a new and rapidly spreading fungal pathogen causing strawberry gray mold in the U.S.A.</title>
        <authorList>
            <person name="Wu Y."/>
            <person name="Saski C.A."/>
            <person name="Schnabel G."/>
            <person name="Xiao S."/>
            <person name="Hu M."/>
        </authorList>
    </citation>
    <scope>NUCLEOTIDE SEQUENCE [LARGE SCALE GENOMIC DNA]</scope>
    <source>
        <strain evidence="1 2">BVB16</strain>
    </source>
</reference>
<organism evidence="1 2">
    <name type="scientific">Botrytis fragariae</name>
    <dbReference type="NCBI Taxonomy" id="1964551"/>
    <lineage>
        <taxon>Eukaryota</taxon>
        <taxon>Fungi</taxon>
        <taxon>Dikarya</taxon>
        <taxon>Ascomycota</taxon>
        <taxon>Pezizomycotina</taxon>
        <taxon>Leotiomycetes</taxon>
        <taxon>Helotiales</taxon>
        <taxon>Sclerotiniaceae</taxon>
        <taxon>Botrytis</taxon>
    </lineage>
</organism>
<accession>A0A8H6EFF1</accession>
<dbReference type="RefSeq" id="XP_037189336.1">
    <property type="nucleotide sequence ID" value="XM_037340113.1"/>
</dbReference>
<dbReference type="EMBL" id="JABFCT010000014">
    <property type="protein sequence ID" value="KAF5870389.1"/>
    <property type="molecule type" value="Genomic_DNA"/>
</dbReference>
<sequence length="123" mass="13663">MYIISGIVFNLKRKKQAQMKLIAGINDDIPWKIKASIDIGRRCHEHDKQETGQNVTVTTHQSQGVKCARLKIPILPLPGTRAAIYPVSVRTGFHCGVDFWPLETQGWPIHSSGIDAGFTVITV</sequence>
<protein>
    <submittedName>
        <fullName evidence="1">Uncharacterized protein</fullName>
    </submittedName>
</protein>
<name>A0A8H6EFF1_9HELO</name>
<evidence type="ECO:0000313" key="2">
    <source>
        <dbReference type="Proteomes" id="UP000531561"/>
    </source>
</evidence>
<dbReference type="Proteomes" id="UP000531561">
    <property type="component" value="Unassembled WGS sequence"/>
</dbReference>
<keyword evidence="2" id="KW-1185">Reference proteome</keyword>
<dbReference type="AlphaFoldDB" id="A0A8H6EFF1"/>